<comment type="caution">
    <text evidence="4">The sequence shown here is derived from an EMBL/GenBank/DDBJ whole genome shotgun (WGS) entry which is preliminary data.</text>
</comment>
<dbReference type="InterPro" id="IPR036291">
    <property type="entry name" value="NAD(P)-bd_dom_sf"/>
</dbReference>
<comment type="pathway">
    <text evidence="1">Bacterial outer membrane biogenesis; LPS O-antigen biosynthesis.</text>
</comment>
<proteinExistence type="inferred from homology"/>
<sequence>MPNISGGKFVVVGGASLLGSHIGEQLLAGGAREVVLLDNLALGSTENIQSLLSDSRCTFVRGDILRLNELVDPLSDADGVFAVAGFLAAPIAANPWTGIDVNVRGMQNVLEACRYQKVKKVVFSSSVGVYGAVGDEPNSDDSPLRWQGMQPAVILYCASKIMGEGFGRFYQQRYGIDFVALRYSAIYGERLHKRALDATRMVEAYERIRSGQPPVIEGDGTGVQDYIYVGDVARANLLAMQSAASGEGINIASGVDTSVNRIVELVLESCQSDLKAEYRDDPAKMKMPVSKKQGYSRDKAKQLIGWEPQVSIEEGIRRLVAWLDQNRTSAAVA</sequence>
<dbReference type="Gene3D" id="3.40.50.720">
    <property type="entry name" value="NAD(P)-binding Rossmann-like Domain"/>
    <property type="match status" value="1"/>
</dbReference>
<reference evidence="4 5" key="1">
    <citation type="submission" date="2015-11" db="EMBL/GenBank/DDBJ databases">
        <title>Expanding the genomic diversity of Burkholderia species for the development of highly accurate diagnostics.</title>
        <authorList>
            <person name="Sahl J."/>
            <person name="Keim P."/>
            <person name="Wagner D."/>
        </authorList>
    </citation>
    <scope>NUCLEOTIDE SEQUENCE [LARGE SCALE GENOMIC DNA]</scope>
    <source>
        <strain evidence="4 5">MSMB378WGS</strain>
    </source>
</reference>
<evidence type="ECO:0000313" key="4">
    <source>
        <dbReference type="EMBL" id="KWF46794.1"/>
    </source>
</evidence>
<dbReference type="InterPro" id="IPR001509">
    <property type="entry name" value="Epimerase_deHydtase"/>
</dbReference>
<accession>A0AAW3PAS1</accession>
<evidence type="ECO:0000256" key="2">
    <source>
        <dbReference type="ARBA" id="ARBA00007637"/>
    </source>
</evidence>
<dbReference type="Proteomes" id="UP000063236">
    <property type="component" value="Unassembled WGS sequence"/>
</dbReference>
<dbReference type="RefSeq" id="WP_060188550.1">
    <property type="nucleotide sequence ID" value="NZ_LPJS01000026.1"/>
</dbReference>
<name>A0AAW3PAS1_9BURK</name>
<evidence type="ECO:0000256" key="1">
    <source>
        <dbReference type="ARBA" id="ARBA00005125"/>
    </source>
</evidence>
<feature type="domain" description="NAD-dependent epimerase/dehydratase" evidence="3">
    <location>
        <begin position="10"/>
        <end position="252"/>
    </location>
</feature>
<dbReference type="Pfam" id="PF01370">
    <property type="entry name" value="Epimerase"/>
    <property type="match status" value="1"/>
</dbReference>
<dbReference type="SUPFAM" id="SSF51735">
    <property type="entry name" value="NAD(P)-binding Rossmann-fold domains"/>
    <property type="match status" value="1"/>
</dbReference>
<dbReference type="PANTHER" id="PTHR43000">
    <property type="entry name" value="DTDP-D-GLUCOSE 4,6-DEHYDRATASE-RELATED"/>
    <property type="match status" value="1"/>
</dbReference>
<dbReference type="AlphaFoldDB" id="A0AAW3PAS1"/>
<comment type="similarity">
    <text evidence="2">Belongs to the NAD(P)-dependent epimerase/dehydratase family.</text>
</comment>
<evidence type="ECO:0000313" key="5">
    <source>
        <dbReference type="Proteomes" id="UP000063236"/>
    </source>
</evidence>
<organism evidence="4 5">
    <name type="scientific">Burkholderia diffusa</name>
    <dbReference type="NCBI Taxonomy" id="488732"/>
    <lineage>
        <taxon>Bacteria</taxon>
        <taxon>Pseudomonadati</taxon>
        <taxon>Pseudomonadota</taxon>
        <taxon>Betaproteobacteria</taxon>
        <taxon>Burkholderiales</taxon>
        <taxon>Burkholderiaceae</taxon>
        <taxon>Burkholderia</taxon>
        <taxon>Burkholderia cepacia complex</taxon>
    </lineage>
</organism>
<gene>
    <name evidence="4" type="ORF">WL88_26180</name>
</gene>
<dbReference type="Gene3D" id="3.90.25.10">
    <property type="entry name" value="UDP-galactose 4-epimerase, domain 1"/>
    <property type="match status" value="1"/>
</dbReference>
<protein>
    <recommendedName>
        <fullName evidence="3">NAD-dependent epimerase/dehydratase domain-containing protein</fullName>
    </recommendedName>
</protein>
<evidence type="ECO:0000259" key="3">
    <source>
        <dbReference type="Pfam" id="PF01370"/>
    </source>
</evidence>
<dbReference type="EMBL" id="LPJV01000059">
    <property type="protein sequence ID" value="KWF46794.1"/>
    <property type="molecule type" value="Genomic_DNA"/>
</dbReference>